<evidence type="ECO:0000256" key="7">
    <source>
        <dbReference type="ARBA" id="ARBA00022679"/>
    </source>
</evidence>
<protein>
    <recommendedName>
        <fullName evidence="4">Protein-L-isoaspartate O-methyltransferase</fullName>
        <ecNumber evidence="3">2.1.1.77</ecNumber>
    </recommendedName>
    <alternativeName>
        <fullName evidence="11">L-isoaspartyl protein carboxyl methyltransferase</fullName>
    </alternativeName>
    <alternativeName>
        <fullName evidence="9">Protein L-isoaspartyl methyltransferase</fullName>
    </alternativeName>
    <alternativeName>
        <fullName evidence="10">Protein-beta-aspartate methyltransferase</fullName>
    </alternativeName>
</protein>
<dbReference type="EMBL" id="JADBEK010000001">
    <property type="protein sequence ID" value="MBE1593757.1"/>
    <property type="molecule type" value="Genomic_DNA"/>
</dbReference>
<dbReference type="GO" id="GO:0004719">
    <property type="term" value="F:protein-L-isoaspartate (D-aspartate) O-methyltransferase activity"/>
    <property type="evidence" value="ECO:0007669"/>
    <property type="project" value="UniProtKB-EC"/>
</dbReference>
<evidence type="ECO:0000256" key="11">
    <source>
        <dbReference type="ARBA" id="ARBA00031350"/>
    </source>
</evidence>
<dbReference type="RefSeq" id="WP_192793066.1">
    <property type="nucleotide sequence ID" value="NZ_JADBEK010000001.1"/>
</dbReference>
<proteinExistence type="inferred from homology"/>
<keyword evidence="6 12" id="KW-0489">Methyltransferase</keyword>
<evidence type="ECO:0000256" key="2">
    <source>
        <dbReference type="ARBA" id="ARBA00005369"/>
    </source>
</evidence>
<evidence type="ECO:0000256" key="4">
    <source>
        <dbReference type="ARBA" id="ARBA00013346"/>
    </source>
</evidence>
<dbReference type="EC" id="2.1.1.77" evidence="3"/>
<reference evidence="12 13" key="1">
    <citation type="submission" date="2020-10" db="EMBL/GenBank/DDBJ databases">
        <title>Sequencing the genomes of 1000 actinobacteria strains.</title>
        <authorList>
            <person name="Klenk H.-P."/>
        </authorList>
    </citation>
    <scope>NUCLEOTIDE SEQUENCE [LARGE SCALE GENOMIC DNA]</scope>
    <source>
        <strain evidence="12 13">DSM 43173</strain>
    </source>
</reference>
<evidence type="ECO:0000256" key="10">
    <source>
        <dbReference type="ARBA" id="ARBA00031323"/>
    </source>
</evidence>
<dbReference type="InterPro" id="IPR027573">
    <property type="entry name" value="Methyltran_FxLD"/>
</dbReference>
<evidence type="ECO:0000256" key="9">
    <source>
        <dbReference type="ARBA" id="ARBA00030757"/>
    </source>
</evidence>
<dbReference type="CDD" id="cd02440">
    <property type="entry name" value="AdoMet_MTases"/>
    <property type="match status" value="1"/>
</dbReference>
<dbReference type="InterPro" id="IPR000682">
    <property type="entry name" value="PCMT"/>
</dbReference>
<dbReference type="Pfam" id="PF01135">
    <property type="entry name" value="PCMT"/>
    <property type="match status" value="1"/>
</dbReference>
<gene>
    <name evidence="12" type="ORF">H4W80_012015</name>
</gene>
<comment type="caution">
    <text evidence="12">The sequence shown here is derived from an EMBL/GenBank/DDBJ whole genome shotgun (WGS) entry which is preliminary data.</text>
</comment>
<evidence type="ECO:0000256" key="1">
    <source>
        <dbReference type="ARBA" id="ARBA00004496"/>
    </source>
</evidence>
<evidence type="ECO:0000256" key="8">
    <source>
        <dbReference type="ARBA" id="ARBA00022691"/>
    </source>
</evidence>
<dbReference type="SUPFAM" id="SSF53335">
    <property type="entry name" value="S-adenosyl-L-methionine-dependent methyltransferases"/>
    <property type="match status" value="1"/>
</dbReference>
<keyword evidence="8" id="KW-0949">S-adenosyl-L-methionine</keyword>
<keyword evidence="7 12" id="KW-0808">Transferase</keyword>
<dbReference type="Proteomes" id="UP000633509">
    <property type="component" value="Unassembled WGS sequence"/>
</dbReference>
<evidence type="ECO:0000256" key="5">
    <source>
        <dbReference type="ARBA" id="ARBA00022490"/>
    </source>
</evidence>
<dbReference type="NCBIfam" id="TIGR04364">
    <property type="entry name" value="methyltran_FxLD"/>
    <property type="match status" value="1"/>
</dbReference>
<comment type="subcellular location">
    <subcellularLocation>
        <location evidence="1">Cytoplasm</location>
    </subcellularLocation>
</comment>
<keyword evidence="13" id="KW-1185">Reference proteome</keyword>
<evidence type="ECO:0000256" key="3">
    <source>
        <dbReference type="ARBA" id="ARBA00011890"/>
    </source>
</evidence>
<evidence type="ECO:0000313" key="12">
    <source>
        <dbReference type="EMBL" id="MBE1593757.1"/>
    </source>
</evidence>
<evidence type="ECO:0000256" key="6">
    <source>
        <dbReference type="ARBA" id="ARBA00022603"/>
    </source>
</evidence>
<dbReference type="Gene3D" id="3.40.50.150">
    <property type="entry name" value="Vaccinia Virus protein VP39"/>
    <property type="match status" value="1"/>
</dbReference>
<dbReference type="InterPro" id="IPR029063">
    <property type="entry name" value="SAM-dependent_MTases_sf"/>
</dbReference>
<comment type="similarity">
    <text evidence="2">Belongs to the methyltransferase superfamily. L-isoaspartyl/D-aspartyl protein methyltransferase family.</text>
</comment>
<name>A0ABR9MMR5_9ACTN</name>
<dbReference type="PANTHER" id="PTHR11579">
    <property type="entry name" value="PROTEIN-L-ISOASPARTATE O-METHYLTRANSFERASE"/>
    <property type="match status" value="1"/>
</dbReference>
<accession>A0ABR9MMR5</accession>
<dbReference type="GO" id="GO:0032259">
    <property type="term" value="P:methylation"/>
    <property type="evidence" value="ECO:0007669"/>
    <property type="project" value="UniProtKB-KW"/>
</dbReference>
<sequence>MDFAEHRQAMVAHLRERRHISDPVAAALLAVPRHLFVPGVDPVDAYRDEPIVTKRDDAGRPISSSSQPAIMATMLDQLGVEPGHRVLEIGAGTGYNAALLAHLAGPAGHVVSVDIDEDIVARAARHLSAAGAARVEAVCADGAQGYAERAPYDRVIATVGVWDLAPAWLEQLGAGGRLVAPLDLRGVQVSVALERAGDHWASGSVAPCGFMRLRGAFAGPEATVVLRQEPELMLGLPEWREIGDVLAALDAEPAEVAVGGGEAVAYGPGVTLWLALRDPRCCVLTGKLGHGYGMSAGLVDGDAIALLGGQGAHVARGRGPTGPGLAAHGHGPGGAALAADLAGHVRAWHEAGRPEVGDLRIRAYPGLARDDGKATIIPKRHTTLAVTFG</sequence>
<keyword evidence="5" id="KW-0963">Cytoplasm</keyword>
<organism evidence="12 13">
    <name type="scientific">Nonomuraea angiospora</name>
    <dbReference type="NCBI Taxonomy" id="46172"/>
    <lineage>
        <taxon>Bacteria</taxon>
        <taxon>Bacillati</taxon>
        <taxon>Actinomycetota</taxon>
        <taxon>Actinomycetes</taxon>
        <taxon>Streptosporangiales</taxon>
        <taxon>Streptosporangiaceae</taxon>
        <taxon>Nonomuraea</taxon>
    </lineage>
</organism>
<evidence type="ECO:0000313" key="13">
    <source>
        <dbReference type="Proteomes" id="UP000633509"/>
    </source>
</evidence>
<dbReference type="PANTHER" id="PTHR11579:SF0">
    <property type="entry name" value="PROTEIN-L-ISOASPARTATE(D-ASPARTATE) O-METHYLTRANSFERASE"/>
    <property type="match status" value="1"/>
</dbReference>